<evidence type="ECO:0000256" key="2">
    <source>
        <dbReference type="ARBA" id="ARBA00022475"/>
    </source>
</evidence>
<dbReference type="EMBL" id="BSDD01000001">
    <property type="protein sequence ID" value="GLH68788.1"/>
    <property type="molecule type" value="Genomic_DNA"/>
</dbReference>
<evidence type="ECO:0000256" key="1">
    <source>
        <dbReference type="ARBA" id="ARBA00004651"/>
    </source>
</evidence>
<feature type="transmembrane region" description="Helical" evidence="6">
    <location>
        <begin position="79"/>
        <end position="96"/>
    </location>
</feature>
<evidence type="ECO:0000256" key="5">
    <source>
        <dbReference type="ARBA" id="ARBA00023136"/>
    </source>
</evidence>
<sequence length="269" mass="28654">MPSLAAALLDLRELDRLARLDTPVHRLDPRAKVLATAAFLATLASFGPREVSALLPLALFPVALAALGEVPFGLLARKTLLGLPFILVLGAFLPWVDRVPVLQLGPLAVSGGWLAFASLLVRGLLAMVTATALVAVTGFGDLCAALDRLGAPRAFSQQLLFLHRYLFLAGEETGRALQARELRAFGRPLAPREYGAFAGHLLTRSWERAERVHAALRARGFDGVLPARAQTAFGTGAWGFLLGWSAFFFLCRWLALPALLGGLLAGGGS</sequence>
<dbReference type="NCBIfam" id="TIGR02454">
    <property type="entry name" value="ECF_T_CbiQ"/>
    <property type="match status" value="1"/>
</dbReference>
<evidence type="ECO:0000256" key="3">
    <source>
        <dbReference type="ARBA" id="ARBA00022692"/>
    </source>
</evidence>
<keyword evidence="2" id="KW-1003">Cell membrane</keyword>
<gene>
    <name evidence="7" type="primary">nikQ</name>
    <name evidence="7" type="ORF">GETHPA_03210</name>
</gene>
<keyword evidence="3 6" id="KW-0812">Transmembrane</keyword>
<keyword evidence="5 6" id="KW-0472">Membrane</keyword>
<keyword evidence="4 6" id="KW-1133">Transmembrane helix</keyword>
<dbReference type="CDD" id="cd16914">
    <property type="entry name" value="EcfT"/>
    <property type="match status" value="1"/>
</dbReference>
<dbReference type="Pfam" id="PF02361">
    <property type="entry name" value="CbiQ"/>
    <property type="match status" value="1"/>
</dbReference>
<dbReference type="Proteomes" id="UP001165089">
    <property type="component" value="Unassembled WGS sequence"/>
</dbReference>
<comment type="subcellular location">
    <subcellularLocation>
        <location evidence="1">Cell membrane</location>
        <topology evidence="1">Multi-pass membrane protein</topology>
    </subcellularLocation>
</comment>
<feature type="transmembrane region" description="Helical" evidence="6">
    <location>
        <begin position="116"/>
        <end position="139"/>
    </location>
</feature>
<protein>
    <submittedName>
        <fullName evidence="7">Cobalt ECF transporter T component CbiQ</fullName>
    </submittedName>
</protein>
<dbReference type="RefSeq" id="WP_285722388.1">
    <property type="nucleotide sequence ID" value="NZ_BSDD01000001.1"/>
</dbReference>
<proteinExistence type="predicted"/>
<evidence type="ECO:0000313" key="7">
    <source>
        <dbReference type="EMBL" id="GLH68788.1"/>
    </source>
</evidence>
<evidence type="ECO:0000313" key="8">
    <source>
        <dbReference type="Proteomes" id="UP001165089"/>
    </source>
</evidence>
<name>A0ABQ5Q2N9_9BACT</name>
<dbReference type="InterPro" id="IPR051611">
    <property type="entry name" value="ECF_transporter_component"/>
</dbReference>
<dbReference type="PANTHER" id="PTHR34857:SF2">
    <property type="entry name" value="SLL0384 PROTEIN"/>
    <property type="match status" value="1"/>
</dbReference>
<accession>A0ABQ5Q2N9</accession>
<keyword evidence="8" id="KW-1185">Reference proteome</keyword>
<dbReference type="InterPro" id="IPR003339">
    <property type="entry name" value="ABC/ECF_trnsptr_transmembrane"/>
</dbReference>
<feature type="transmembrane region" description="Helical" evidence="6">
    <location>
        <begin position="53"/>
        <end position="72"/>
    </location>
</feature>
<organism evidence="7 8">
    <name type="scientific">Geothrix rubra</name>
    <dbReference type="NCBI Taxonomy" id="2927977"/>
    <lineage>
        <taxon>Bacteria</taxon>
        <taxon>Pseudomonadati</taxon>
        <taxon>Acidobacteriota</taxon>
        <taxon>Holophagae</taxon>
        <taxon>Holophagales</taxon>
        <taxon>Holophagaceae</taxon>
        <taxon>Geothrix</taxon>
    </lineage>
</organism>
<comment type="caution">
    <text evidence="7">The sequence shown here is derived from an EMBL/GenBank/DDBJ whole genome shotgun (WGS) entry which is preliminary data.</text>
</comment>
<dbReference type="InterPro" id="IPR012809">
    <property type="entry name" value="ECF_CbiQ"/>
</dbReference>
<reference evidence="7 8" key="1">
    <citation type="journal article" date="2023" name="Antonie Van Leeuwenhoek">
        <title>Mesoterricola silvestris gen. nov., sp. nov., Mesoterricola sediminis sp. nov., Geothrix oryzae sp. nov., Geothrix edaphica sp. nov., Geothrix rubra sp. nov., and Geothrix limicola sp. nov., six novel members of Acidobacteriota isolated from soils.</title>
        <authorList>
            <person name="Itoh H."/>
            <person name="Sugisawa Y."/>
            <person name="Mise K."/>
            <person name="Xu Z."/>
            <person name="Kuniyasu M."/>
            <person name="Ushijima N."/>
            <person name="Kawano K."/>
            <person name="Kobayashi E."/>
            <person name="Shiratori Y."/>
            <person name="Masuda Y."/>
            <person name="Senoo K."/>
        </authorList>
    </citation>
    <scope>NUCLEOTIDE SEQUENCE [LARGE SCALE GENOMIC DNA]</scope>
    <source>
        <strain evidence="7 8">Red803</strain>
    </source>
</reference>
<evidence type="ECO:0000256" key="6">
    <source>
        <dbReference type="SAM" id="Phobius"/>
    </source>
</evidence>
<evidence type="ECO:0000256" key="4">
    <source>
        <dbReference type="ARBA" id="ARBA00022989"/>
    </source>
</evidence>
<feature type="transmembrane region" description="Helical" evidence="6">
    <location>
        <begin position="237"/>
        <end position="255"/>
    </location>
</feature>
<dbReference type="PANTHER" id="PTHR34857">
    <property type="entry name" value="SLL0384 PROTEIN"/>
    <property type="match status" value="1"/>
</dbReference>